<dbReference type="Proteomes" id="UP001302321">
    <property type="component" value="Unassembled WGS sequence"/>
</dbReference>
<dbReference type="InterPro" id="IPR002575">
    <property type="entry name" value="Aminoglycoside_PTrfase"/>
</dbReference>
<evidence type="ECO:0000259" key="1">
    <source>
        <dbReference type="Pfam" id="PF01636"/>
    </source>
</evidence>
<proteinExistence type="predicted"/>
<comment type="caution">
    <text evidence="2">The sequence shown here is derived from an EMBL/GenBank/DDBJ whole genome shotgun (WGS) entry which is preliminary data.</text>
</comment>
<dbReference type="SUPFAM" id="SSF56112">
    <property type="entry name" value="Protein kinase-like (PK-like)"/>
    <property type="match status" value="1"/>
</dbReference>
<dbReference type="PANTHER" id="PTHR21310:SF15">
    <property type="entry name" value="AMINOGLYCOSIDE PHOSPHOTRANSFERASE DOMAIN-CONTAINING PROTEIN"/>
    <property type="match status" value="1"/>
</dbReference>
<dbReference type="InterPro" id="IPR011009">
    <property type="entry name" value="Kinase-like_dom_sf"/>
</dbReference>
<evidence type="ECO:0000313" key="2">
    <source>
        <dbReference type="EMBL" id="KAK4173643.1"/>
    </source>
</evidence>
<sequence length="366" mass="40821">MADQDVVPDDSLLGQIFANSPASFKIILHDWDKCIFAATVPNSLRYGQNSCLVRLEAINDDASRVTMVAAMQEIAAAHVSGLVPETLQIDKAINEQGGEFQFSVMDLVEGNTLEEVWDQIIVDALSKLQSGRLADIKVQAILRRALSEGNGKDHSLLSSVEKMWQWRQPFYTIRSLDNPQGIVIESNLKDLGSVTVSHSDMNQWSLETTFCHNDVTPRNMIIRLTESPGGNKGLKLAGIVDWELTGFYPPSYQLSIQDTYPGCSHRHLSFYILFQEADEGCRSSLTSASHPFARHGAHIRVLRTLSAGRNIGAHVKKIFWDMLKLSRDTHPYIGWKPDVEGALPGLSKKDFQKLENDGIADIFEKQ</sequence>
<feature type="domain" description="Aminoglycoside phosphotransferase" evidence="1">
    <location>
        <begin position="61"/>
        <end position="255"/>
    </location>
</feature>
<reference evidence="2" key="2">
    <citation type="submission" date="2023-05" db="EMBL/GenBank/DDBJ databases">
        <authorList>
            <consortium name="Lawrence Berkeley National Laboratory"/>
            <person name="Steindorff A."/>
            <person name="Hensen N."/>
            <person name="Bonometti L."/>
            <person name="Westerberg I."/>
            <person name="Brannstrom I.O."/>
            <person name="Guillou S."/>
            <person name="Cros-Aarteil S."/>
            <person name="Calhoun S."/>
            <person name="Haridas S."/>
            <person name="Kuo A."/>
            <person name="Mondo S."/>
            <person name="Pangilinan J."/>
            <person name="Riley R."/>
            <person name="Labutti K."/>
            <person name="Andreopoulos B."/>
            <person name="Lipzen A."/>
            <person name="Chen C."/>
            <person name="Yanf M."/>
            <person name="Daum C."/>
            <person name="Ng V."/>
            <person name="Clum A."/>
            <person name="Ohm R."/>
            <person name="Martin F."/>
            <person name="Silar P."/>
            <person name="Natvig D."/>
            <person name="Lalanne C."/>
            <person name="Gautier V."/>
            <person name="Ament-Velasquez S.L."/>
            <person name="Kruys A."/>
            <person name="Hutchinson M.I."/>
            <person name="Powell A.J."/>
            <person name="Barry K."/>
            <person name="Miller A.N."/>
            <person name="Grigoriev I.V."/>
            <person name="Debuchy R."/>
            <person name="Gladieux P."/>
            <person name="Thoren M.H."/>
            <person name="Johannesson H."/>
        </authorList>
    </citation>
    <scope>NUCLEOTIDE SEQUENCE</scope>
    <source>
        <strain evidence="2">CBS 892.96</strain>
    </source>
</reference>
<name>A0AAN6W1F6_9PEZI</name>
<dbReference type="EMBL" id="MU866329">
    <property type="protein sequence ID" value="KAK4173643.1"/>
    <property type="molecule type" value="Genomic_DNA"/>
</dbReference>
<dbReference type="InterPro" id="IPR051678">
    <property type="entry name" value="AGP_Transferase"/>
</dbReference>
<dbReference type="Pfam" id="PF01636">
    <property type="entry name" value="APH"/>
    <property type="match status" value="1"/>
</dbReference>
<keyword evidence="3" id="KW-1185">Reference proteome</keyword>
<dbReference type="AlphaFoldDB" id="A0AAN6W1F6"/>
<dbReference type="PANTHER" id="PTHR21310">
    <property type="entry name" value="AMINOGLYCOSIDE PHOSPHOTRANSFERASE-RELATED-RELATED"/>
    <property type="match status" value="1"/>
</dbReference>
<protein>
    <recommendedName>
        <fullName evidence="1">Aminoglycoside phosphotransferase domain-containing protein</fullName>
    </recommendedName>
</protein>
<evidence type="ECO:0000313" key="3">
    <source>
        <dbReference type="Proteomes" id="UP001302321"/>
    </source>
</evidence>
<accession>A0AAN6W1F6</accession>
<gene>
    <name evidence="2" type="ORF">QBC36DRAFT_389551</name>
</gene>
<reference evidence="2" key="1">
    <citation type="journal article" date="2023" name="Mol. Phylogenet. Evol.">
        <title>Genome-scale phylogeny and comparative genomics of the fungal order Sordariales.</title>
        <authorList>
            <person name="Hensen N."/>
            <person name="Bonometti L."/>
            <person name="Westerberg I."/>
            <person name="Brannstrom I.O."/>
            <person name="Guillou S."/>
            <person name="Cros-Aarteil S."/>
            <person name="Calhoun S."/>
            <person name="Haridas S."/>
            <person name="Kuo A."/>
            <person name="Mondo S."/>
            <person name="Pangilinan J."/>
            <person name="Riley R."/>
            <person name="LaButti K."/>
            <person name="Andreopoulos B."/>
            <person name="Lipzen A."/>
            <person name="Chen C."/>
            <person name="Yan M."/>
            <person name="Daum C."/>
            <person name="Ng V."/>
            <person name="Clum A."/>
            <person name="Steindorff A."/>
            <person name="Ohm R.A."/>
            <person name="Martin F."/>
            <person name="Silar P."/>
            <person name="Natvig D.O."/>
            <person name="Lalanne C."/>
            <person name="Gautier V."/>
            <person name="Ament-Velasquez S.L."/>
            <person name="Kruys A."/>
            <person name="Hutchinson M.I."/>
            <person name="Powell A.J."/>
            <person name="Barry K."/>
            <person name="Miller A.N."/>
            <person name="Grigoriev I.V."/>
            <person name="Debuchy R."/>
            <person name="Gladieux P."/>
            <person name="Hiltunen Thoren M."/>
            <person name="Johannesson H."/>
        </authorList>
    </citation>
    <scope>NUCLEOTIDE SEQUENCE</scope>
    <source>
        <strain evidence="2">CBS 892.96</strain>
    </source>
</reference>
<organism evidence="2 3">
    <name type="scientific">Triangularia setosa</name>
    <dbReference type="NCBI Taxonomy" id="2587417"/>
    <lineage>
        <taxon>Eukaryota</taxon>
        <taxon>Fungi</taxon>
        <taxon>Dikarya</taxon>
        <taxon>Ascomycota</taxon>
        <taxon>Pezizomycotina</taxon>
        <taxon>Sordariomycetes</taxon>
        <taxon>Sordariomycetidae</taxon>
        <taxon>Sordariales</taxon>
        <taxon>Podosporaceae</taxon>
        <taxon>Triangularia</taxon>
    </lineage>
</organism>